<reference evidence="3 4" key="1">
    <citation type="submission" date="2019-02" db="EMBL/GenBank/DDBJ databases">
        <title>Deep-cultivation of Planctomycetes and their phenomic and genomic characterization uncovers novel biology.</title>
        <authorList>
            <person name="Wiegand S."/>
            <person name="Jogler M."/>
            <person name="Boedeker C."/>
            <person name="Pinto D."/>
            <person name="Vollmers J."/>
            <person name="Rivas-Marin E."/>
            <person name="Kohn T."/>
            <person name="Peeters S.H."/>
            <person name="Heuer A."/>
            <person name="Rast P."/>
            <person name="Oberbeckmann S."/>
            <person name="Bunk B."/>
            <person name="Jeske O."/>
            <person name="Meyerdierks A."/>
            <person name="Storesund J.E."/>
            <person name="Kallscheuer N."/>
            <person name="Luecker S."/>
            <person name="Lage O.M."/>
            <person name="Pohl T."/>
            <person name="Merkel B.J."/>
            <person name="Hornburger P."/>
            <person name="Mueller R.-W."/>
            <person name="Bruemmer F."/>
            <person name="Labrenz M."/>
            <person name="Spormann A.M."/>
            <person name="Op den Camp H."/>
            <person name="Overmann J."/>
            <person name="Amann R."/>
            <person name="Jetten M.S.M."/>
            <person name="Mascher T."/>
            <person name="Medema M.H."/>
            <person name="Devos D.P."/>
            <person name="Kaster A.-K."/>
            <person name="Ovreas L."/>
            <person name="Rohde M."/>
            <person name="Galperin M.Y."/>
            <person name="Jogler C."/>
        </authorList>
    </citation>
    <scope>NUCLEOTIDE SEQUENCE [LARGE SCALE GENOMIC DNA]</scope>
    <source>
        <strain evidence="3 4">TBK1r</strain>
    </source>
</reference>
<dbReference type="PANTHER" id="PTHR34512:SF30">
    <property type="entry name" value="OUTER MEMBRANE PROTEIN ASSEMBLY FACTOR BAMB"/>
    <property type="match status" value="1"/>
</dbReference>
<dbReference type="InterPro" id="IPR015943">
    <property type="entry name" value="WD40/YVTN_repeat-like_dom_sf"/>
</dbReference>
<evidence type="ECO:0000313" key="3">
    <source>
        <dbReference type="EMBL" id="QDV88134.1"/>
    </source>
</evidence>
<feature type="signal peptide" evidence="1">
    <location>
        <begin position="1"/>
        <end position="27"/>
    </location>
</feature>
<dbReference type="Gene3D" id="2.130.10.10">
    <property type="entry name" value="YVTN repeat-like/Quinoprotein amine dehydrogenase"/>
    <property type="match status" value="1"/>
</dbReference>
<dbReference type="InterPro" id="IPR018391">
    <property type="entry name" value="PQQ_b-propeller_rpt"/>
</dbReference>
<keyword evidence="4" id="KW-1185">Reference proteome</keyword>
<evidence type="ECO:0000256" key="1">
    <source>
        <dbReference type="SAM" id="SignalP"/>
    </source>
</evidence>
<dbReference type="Gene3D" id="2.40.10.480">
    <property type="match status" value="1"/>
</dbReference>
<keyword evidence="1" id="KW-0732">Signal</keyword>
<name>A0ABX5Y7T6_9BACT</name>
<dbReference type="RefSeq" id="WP_419580670.1">
    <property type="nucleotide sequence ID" value="NZ_CP036432.1"/>
</dbReference>
<dbReference type="PANTHER" id="PTHR34512">
    <property type="entry name" value="CELL SURFACE PROTEIN"/>
    <property type="match status" value="1"/>
</dbReference>
<evidence type="ECO:0000259" key="2">
    <source>
        <dbReference type="Pfam" id="PF13360"/>
    </source>
</evidence>
<dbReference type="Pfam" id="PF13360">
    <property type="entry name" value="PQQ_2"/>
    <property type="match status" value="1"/>
</dbReference>
<sequence length="447" mass="49195">MKMRWVRWTRWVGGWCCLLLCAIVSQAVCPPAACGEDWPQWRGVGRDATIDDPSLVRQLPGGQVPLRWSVPVGPGYSGPTISDGAVFLTDRQGEAPEVRERVLCFDAATGKLIWQHSDPVRYKIGYEASGPRAAVTVHGSKAIVVGGMGRLNCLDAKTGDVIWSRDLDQHYQIRMPDWGITAAPLVFEDLVIQVTGGRDGACLVAFDLASGKERWKALDEKAGYSAPIMIRQGDQDVVVCWTGESVSGLDPRSGETFWSIDMKPRNMPIGVPTPVVSGDHLFVSSFYDGSMLIKLDLSAPSATKLWHRIGQDEKNTDALHAMISGPIIKGDAIYGADSYGEFRCLDLKTGDRIWEDRSVVPINRWATVHTIRNGDDEIMLNDQGELLFATLSRDGIEIRSRSQLIAPTLQQLRRRGGVVWSHPAIADGMIYARNDKELVCASLQAKP</sequence>
<organism evidence="3 4">
    <name type="scientific">Stieleria magnilauensis</name>
    <dbReference type="NCBI Taxonomy" id="2527963"/>
    <lineage>
        <taxon>Bacteria</taxon>
        <taxon>Pseudomonadati</taxon>
        <taxon>Planctomycetota</taxon>
        <taxon>Planctomycetia</taxon>
        <taxon>Pirellulales</taxon>
        <taxon>Pirellulaceae</taxon>
        <taxon>Stieleria</taxon>
    </lineage>
</organism>
<accession>A0ABX5Y7T6</accession>
<gene>
    <name evidence="3" type="ORF">TBK1r_71660</name>
</gene>
<proteinExistence type="predicted"/>
<protein>
    <submittedName>
        <fullName evidence="3">Outer membrane biogenesis protein BamB</fullName>
    </submittedName>
</protein>
<dbReference type="InterPro" id="IPR011047">
    <property type="entry name" value="Quinoprotein_ADH-like_sf"/>
</dbReference>
<evidence type="ECO:0000313" key="4">
    <source>
        <dbReference type="Proteomes" id="UP000318081"/>
    </source>
</evidence>
<dbReference type="Proteomes" id="UP000318081">
    <property type="component" value="Chromosome"/>
</dbReference>
<dbReference type="InterPro" id="IPR002372">
    <property type="entry name" value="PQQ_rpt_dom"/>
</dbReference>
<dbReference type="SUPFAM" id="SSF50998">
    <property type="entry name" value="Quinoprotein alcohol dehydrogenase-like"/>
    <property type="match status" value="1"/>
</dbReference>
<feature type="domain" description="Pyrrolo-quinoline quinone repeat" evidence="2">
    <location>
        <begin position="100"/>
        <end position="355"/>
    </location>
</feature>
<dbReference type="SMART" id="SM00564">
    <property type="entry name" value="PQQ"/>
    <property type="match status" value="5"/>
</dbReference>
<dbReference type="EMBL" id="CP036432">
    <property type="protein sequence ID" value="QDV88134.1"/>
    <property type="molecule type" value="Genomic_DNA"/>
</dbReference>
<feature type="chain" id="PRO_5047230771" evidence="1">
    <location>
        <begin position="28"/>
        <end position="447"/>
    </location>
</feature>